<protein>
    <submittedName>
        <fullName evidence="2">Uncharacterized protein</fullName>
    </submittedName>
</protein>
<comment type="caution">
    <text evidence="2">The sequence shown here is derived from an EMBL/GenBank/DDBJ whole genome shotgun (WGS) entry which is preliminary data.</text>
</comment>
<feature type="region of interest" description="Disordered" evidence="1">
    <location>
        <begin position="133"/>
        <end position="172"/>
    </location>
</feature>
<dbReference type="VEuPathDB" id="FungiDB:BTJ68_02755"/>
<evidence type="ECO:0000256" key="1">
    <source>
        <dbReference type="SAM" id="MobiDB-lite"/>
    </source>
</evidence>
<evidence type="ECO:0000313" key="2">
    <source>
        <dbReference type="EMBL" id="RMY67234.1"/>
    </source>
</evidence>
<feature type="region of interest" description="Disordered" evidence="1">
    <location>
        <begin position="307"/>
        <end position="378"/>
    </location>
</feature>
<organism evidence="2 3">
    <name type="scientific">Hortaea werneckii</name>
    <name type="common">Black yeast</name>
    <name type="synonym">Cladosporium werneckii</name>
    <dbReference type="NCBI Taxonomy" id="91943"/>
    <lineage>
        <taxon>Eukaryota</taxon>
        <taxon>Fungi</taxon>
        <taxon>Dikarya</taxon>
        <taxon>Ascomycota</taxon>
        <taxon>Pezizomycotina</taxon>
        <taxon>Dothideomycetes</taxon>
        <taxon>Dothideomycetidae</taxon>
        <taxon>Mycosphaerellales</taxon>
        <taxon>Teratosphaeriaceae</taxon>
        <taxon>Hortaea</taxon>
    </lineage>
</organism>
<feature type="region of interest" description="Disordered" evidence="1">
    <location>
        <begin position="595"/>
        <end position="620"/>
    </location>
</feature>
<accession>A0A3M7DSK1</accession>
<feature type="compositionally biased region" description="Basic and acidic residues" evidence="1">
    <location>
        <begin position="356"/>
        <end position="366"/>
    </location>
</feature>
<feature type="compositionally biased region" description="Basic and acidic residues" evidence="1">
    <location>
        <begin position="163"/>
        <end position="172"/>
    </location>
</feature>
<feature type="compositionally biased region" description="Gly residues" evidence="1">
    <location>
        <begin position="367"/>
        <end position="378"/>
    </location>
</feature>
<dbReference type="VEuPathDB" id="FungiDB:BTJ68_08250"/>
<feature type="compositionally biased region" description="Polar residues" evidence="1">
    <location>
        <begin position="491"/>
        <end position="501"/>
    </location>
</feature>
<feature type="region of interest" description="Disordered" evidence="1">
    <location>
        <begin position="392"/>
        <end position="459"/>
    </location>
</feature>
<feature type="compositionally biased region" description="Basic residues" evidence="1">
    <location>
        <begin position="205"/>
        <end position="221"/>
    </location>
</feature>
<feature type="region of interest" description="Disordered" evidence="1">
    <location>
        <begin position="55"/>
        <end position="117"/>
    </location>
</feature>
<feature type="compositionally biased region" description="Gly residues" evidence="1">
    <location>
        <begin position="667"/>
        <end position="679"/>
    </location>
</feature>
<name>A0A3M7DSK1_HORWE</name>
<feature type="region of interest" description="Disordered" evidence="1">
    <location>
        <begin position="647"/>
        <end position="700"/>
    </location>
</feature>
<dbReference type="Proteomes" id="UP000281468">
    <property type="component" value="Unassembled WGS sequence"/>
</dbReference>
<feature type="compositionally biased region" description="Basic and acidic residues" evidence="1">
    <location>
        <begin position="84"/>
        <end position="96"/>
    </location>
</feature>
<feature type="compositionally biased region" description="Basic and acidic residues" evidence="1">
    <location>
        <begin position="62"/>
        <end position="76"/>
    </location>
</feature>
<evidence type="ECO:0000313" key="3">
    <source>
        <dbReference type="Proteomes" id="UP000281468"/>
    </source>
</evidence>
<feature type="compositionally biased region" description="Low complexity" evidence="1">
    <location>
        <begin position="406"/>
        <end position="417"/>
    </location>
</feature>
<dbReference type="AlphaFoldDB" id="A0A3M7DSK1"/>
<feature type="region of interest" description="Disordered" evidence="1">
    <location>
        <begin position="185"/>
        <end position="247"/>
    </location>
</feature>
<gene>
    <name evidence="2" type="ORF">D0862_15107</name>
</gene>
<dbReference type="EMBL" id="QWIQ01001290">
    <property type="protein sequence ID" value="RMY67234.1"/>
    <property type="molecule type" value="Genomic_DNA"/>
</dbReference>
<proteinExistence type="predicted"/>
<feature type="compositionally biased region" description="Basic residues" evidence="1">
    <location>
        <begin position="601"/>
        <end position="611"/>
    </location>
</feature>
<reference evidence="2 3" key="1">
    <citation type="journal article" date="2018" name="BMC Genomics">
        <title>Genomic evidence for intraspecific hybridization in a clonal and extremely halotolerant yeast.</title>
        <authorList>
            <person name="Gostincar C."/>
            <person name="Stajich J.E."/>
            <person name="Zupancic J."/>
            <person name="Zalar P."/>
            <person name="Gunde-Cimerman N."/>
        </authorList>
    </citation>
    <scope>NUCLEOTIDE SEQUENCE [LARGE SCALE GENOMIC DNA]</scope>
    <source>
        <strain evidence="2 3">EXF-171</strain>
    </source>
</reference>
<feature type="compositionally biased region" description="Basic residues" evidence="1">
    <location>
        <begin position="138"/>
        <end position="148"/>
    </location>
</feature>
<feature type="compositionally biased region" description="Basic and acidic residues" evidence="1">
    <location>
        <begin position="425"/>
        <end position="436"/>
    </location>
</feature>
<sequence length="700" mass="75444">MTTSLVATIHRTHPPTVNSFTRRLKILIPYHSRTRPRDRDEPDYVREDVYIERGKGPGPRDLVFRGRDDSVEDIPRDFPPPRAQDYRRSRDYDDYTSRASRSAAGRRGGRYDDDYYDDDRYTDYAAPVAGGAAGYAAGRRKDRSRSRRRRDDYSDYSDSPPPRSERKERRKSGFEEAIAGLGLGGLAGGLMGKKDHSRSGSRGGRSARSRSRGPRSRRHSSSSRSSSRSRGPGGKKQTERKWAQAAQAALVAGAVEAFRARNEPGPWSGDKGKRIATAALGAGGIDGLIDRNPNKKSKRHLAEAVIGGVAASRLANGPISKSRSRGRDRAASPDAGPRSRSRSIIDRFRGRSRSRARSEAGSEKSGKSGGNFGGVKGLAAGGALAAAGKAIYDRVRSKSRNRRSPSRSSSADSYVPSRNRRRDMRRSPRSDMDGRSIRPSPAAAPTGPDPGRGRALDTNGAGALAAGAAGGGGGAGALVGGGGAGGAKSRAPSTDSSSTTDMENKRKHMKGKELLTAGLATIATIHAAHGVYSSMEAHEKRHRLVAEGEMSPEEARKKQTKAWVQDAAAVGIAALGIKGAFSEWKEMNEHRREIHEIEKRKRERRKKRLLKQKQEEHDRQERMMRILEKNPMLAYNMQNGQLPAAAFPSRSAGVGPSKAERDVRYAGGAGGAGGGGGWGQAPPPPDLSGNPYAASSARYR</sequence>
<feature type="region of interest" description="Disordered" evidence="1">
    <location>
        <begin position="481"/>
        <end position="511"/>
    </location>
</feature>